<dbReference type="NCBIfam" id="NF001126">
    <property type="entry name" value="PRK00139.1-4"/>
    <property type="match status" value="1"/>
</dbReference>
<dbReference type="InterPro" id="IPR005761">
    <property type="entry name" value="UDP-N-AcMur-Glu-dNH2Pim_ligase"/>
</dbReference>
<name>X0ZUD6_9ZZZZ</name>
<sequence>MVEFLDKILTKITIWGKEKSVNLRELITEIDVEKIAGNPDLEIEGVAYDSRKIQPDFLFVAISGFKEDGHDFILEAIEKGAKAVIVEKEIQIPFPKIVSVRVPSSRLALAQISNRFYEFPSGQIRVIGITGTNGKTTTAYLIESILKRCGYRVGKISTIDYTLGRGFSSFSSITTPESEDAQRMIRAMVDDHLDYAVMEVSSHALVLRRVEGVEFDWAVFTNFSPEHLDFHKNLDEYLEAKVSLFKSLGNLSQKKPPKGAIVNVDDPVASYIMAETPCQIITYGITKEADVRGKVLEASSNGVSFVLEADSIDKINLSLLGIHNVYNALAAASVARGEEIPFALIKEGLESLRRVPGRLEPTENSQGFRVFVDYAHTADGLEKALQALRGVVKGRLLVVFGCGGDRDRQKRPLMGKVALKLADYSIVTSDNPRSEDPEEIIVQIEKGVKEAGGKRERDYLVIVDRREAIQEALERMRTEDTLLIAGKGHERFQIFKDKAVEFEDRKVVQDLLGRE</sequence>
<dbReference type="InterPro" id="IPR036565">
    <property type="entry name" value="Mur-like_cat_sf"/>
</dbReference>
<evidence type="ECO:0000256" key="1">
    <source>
        <dbReference type="ARBA" id="ARBA00005898"/>
    </source>
</evidence>
<gene>
    <name evidence="12" type="ORF">S01H4_02325</name>
</gene>
<dbReference type="SUPFAM" id="SSF53244">
    <property type="entry name" value="MurD-like peptide ligases, peptide-binding domain"/>
    <property type="match status" value="1"/>
</dbReference>
<dbReference type="GO" id="GO:0009252">
    <property type="term" value="P:peptidoglycan biosynthetic process"/>
    <property type="evidence" value="ECO:0007669"/>
    <property type="project" value="UniProtKB-KW"/>
</dbReference>
<evidence type="ECO:0008006" key="13">
    <source>
        <dbReference type="Google" id="ProtNLM"/>
    </source>
</evidence>
<evidence type="ECO:0000259" key="9">
    <source>
        <dbReference type="Pfam" id="PF01225"/>
    </source>
</evidence>
<feature type="domain" description="Mur ligase central" evidence="11">
    <location>
        <begin position="129"/>
        <end position="335"/>
    </location>
</feature>
<evidence type="ECO:0000256" key="4">
    <source>
        <dbReference type="ARBA" id="ARBA00022741"/>
    </source>
</evidence>
<dbReference type="Pfam" id="PF08245">
    <property type="entry name" value="Mur_ligase_M"/>
    <property type="match status" value="1"/>
</dbReference>
<comment type="caution">
    <text evidence="12">The sequence shown here is derived from an EMBL/GenBank/DDBJ whole genome shotgun (WGS) entry which is preliminary data.</text>
</comment>
<dbReference type="Gene3D" id="3.40.1390.10">
    <property type="entry name" value="MurE/MurF, N-terminal domain"/>
    <property type="match status" value="1"/>
</dbReference>
<evidence type="ECO:0000313" key="12">
    <source>
        <dbReference type="EMBL" id="GAG72989.1"/>
    </source>
</evidence>
<accession>X0ZUD6</accession>
<dbReference type="PROSITE" id="PS01011">
    <property type="entry name" value="FOLYLPOLYGLU_SYNT_1"/>
    <property type="match status" value="1"/>
</dbReference>
<reference evidence="12" key="1">
    <citation type="journal article" date="2014" name="Front. Microbiol.">
        <title>High frequency of phylogenetically diverse reductive dehalogenase-homologous genes in deep subseafloor sedimentary metagenomes.</title>
        <authorList>
            <person name="Kawai M."/>
            <person name="Futagami T."/>
            <person name="Toyoda A."/>
            <person name="Takaki Y."/>
            <person name="Nishi S."/>
            <person name="Hori S."/>
            <person name="Arai W."/>
            <person name="Tsubouchi T."/>
            <person name="Morono Y."/>
            <person name="Uchiyama I."/>
            <person name="Ito T."/>
            <person name="Fujiyama A."/>
            <person name="Inagaki F."/>
            <person name="Takami H."/>
        </authorList>
    </citation>
    <scope>NUCLEOTIDE SEQUENCE</scope>
    <source>
        <strain evidence="12">Expedition CK06-06</strain>
    </source>
</reference>
<dbReference type="InterPro" id="IPR013221">
    <property type="entry name" value="Mur_ligase_cen"/>
</dbReference>
<dbReference type="InterPro" id="IPR018109">
    <property type="entry name" value="Folylpolyglutamate_synth_CS"/>
</dbReference>
<evidence type="ECO:0000256" key="7">
    <source>
        <dbReference type="ARBA" id="ARBA00022984"/>
    </source>
</evidence>
<protein>
    <recommendedName>
        <fullName evidence="13">Mur ligase central domain-containing protein</fullName>
    </recommendedName>
</protein>
<dbReference type="AlphaFoldDB" id="X0ZUD6"/>
<keyword evidence="7" id="KW-0573">Peptidoglycan synthesis</keyword>
<evidence type="ECO:0000256" key="6">
    <source>
        <dbReference type="ARBA" id="ARBA00022960"/>
    </source>
</evidence>
<evidence type="ECO:0000256" key="3">
    <source>
        <dbReference type="ARBA" id="ARBA00022598"/>
    </source>
</evidence>
<keyword evidence="6" id="KW-0133">Cell shape</keyword>
<keyword evidence="2" id="KW-0963">Cytoplasm</keyword>
<dbReference type="EMBL" id="BART01000497">
    <property type="protein sequence ID" value="GAG72989.1"/>
    <property type="molecule type" value="Genomic_DNA"/>
</dbReference>
<keyword evidence="8" id="KW-0961">Cell wall biogenesis/degradation</keyword>
<dbReference type="GO" id="GO:0051301">
    <property type="term" value="P:cell division"/>
    <property type="evidence" value="ECO:0007669"/>
    <property type="project" value="InterPro"/>
</dbReference>
<dbReference type="InterPro" id="IPR036615">
    <property type="entry name" value="Mur_ligase_C_dom_sf"/>
</dbReference>
<dbReference type="Pfam" id="PF02875">
    <property type="entry name" value="Mur_ligase_C"/>
    <property type="match status" value="1"/>
</dbReference>
<dbReference type="PANTHER" id="PTHR23135:SF4">
    <property type="entry name" value="UDP-N-ACETYLMURAMOYL-L-ALANYL-D-GLUTAMATE--2,6-DIAMINOPIMELATE LIGASE MURE HOMOLOG, CHLOROPLASTIC"/>
    <property type="match status" value="1"/>
</dbReference>
<dbReference type="GO" id="GO:0071555">
    <property type="term" value="P:cell wall organization"/>
    <property type="evidence" value="ECO:0007669"/>
    <property type="project" value="UniProtKB-KW"/>
</dbReference>
<comment type="similarity">
    <text evidence="1">Belongs to the MurCDEF family. MurE subfamily.</text>
</comment>
<evidence type="ECO:0000256" key="5">
    <source>
        <dbReference type="ARBA" id="ARBA00022840"/>
    </source>
</evidence>
<evidence type="ECO:0000256" key="8">
    <source>
        <dbReference type="ARBA" id="ARBA00023316"/>
    </source>
</evidence>
<evidence type="ECO:0000259" key="10">
    <source>
        <dbReference type="Pfam" id="PF02875"/>
    </source>
</evidence>
<evidence type="ECO:0000256" key="2">
    <source>
        <dbReference type="ARBA" id="ARBA00022490"/>
    </source>
</evidence>
<dbReference type="PANTHER" id="PTHR23135">
    <property type="entry name" value="MUR LIGASE FAMILY MEMBER"/>
    <property type="match status" value="1"/>
</dbReference>
<feature type="domain" description="Mur ligase C-terminal" evidence="10">
    <location>
        <begin position="357"/>
        <end position="488"/>
    </location>
</feature>
<dbReference type="InterPro" id="IPR004101">
    <property type="entry name" value="Mur_ligase_C"/>
</dbReference>
<feature type="domain" description="Mur ligase N-terminal catalytic" evidence="9">
    <location>
        <begin position="42"/>
        <end position="117"/>
    </location>
</feature>
<organism evidence="12">
    <name type="scientific">marine sediment metagenome</name>
    <dbReference type="NCBI Taxonomy" id="412755"/>
    <lineage>
        <taxon>unclassified sequences</taxon>
        <taxon>metagenomes</taxon>
        <taxon>ecological metagenomes</taxon>
    </lineage>
</organism>
<dbReference type="GO" id="GO:0008360">
    <property type="term" value="P:regulation of cell shape"/>
    <property type="evidence" value="ECO:0007669"/>
    <property type="project" value="UniProtKB-KW"/>
</dbReference>
<dbReference type="Gene3D" id="3.40.1190.10">
    <property type="entry name" value="Mur-like, catalytic domain"/>
    <property type="match status" value="1"/>
</dbReference>
<dbReference type="NCBIfam" id="TIGR01085">
    <property type="entry name" value="murE"/>
    <property type="match status" value="1"/>
</dbReference>
<dbReference type="InterPro" id="IPR035911">
    <property type="entry name" value="MurE/MurF_N"/>
</dbReference>
<dbReference type="NCBIfam" id="NF001124">
    <property type="entry name" value="PRK00139.1-2"/>
    <property type="match status" value="1"/>
</dbReference>
<keyword evidence="3" id="KW-0436">Ligase</keyword>
<dbReference type="GO" id="GO:0005524">
    <property type="term" value="F:ATP binding"/>
    <property type="evidence" value="ECO:0007669"/>
    <property type="project" value="UniProtKB-KW"/>
</dbReference>
<keyword evidence="4" id="KW-0547">Nucleotide-binding</keyword>
<dbReference type="Gene3D" id="3.90.190.20">
    <property type="entry name" value="Mur ligase, C-terminal domain"/>
    <property type="match status" value="1"/>
</dbReference>
<dbReference type="HAMAP" id="MF_00208">
    <property type="entry name" value="MurE"/>
    <property type="match status" value="1"/>
</dbReference>
<proteinExistence type="inferred from homology"/>
<dbReference type="InterPro" id="IPR000713">
    <property type="entry name" value="Mur_ligase_N"/>
</dbReference>
<evidence type="ECO:0000259" key="11">
    <source>
        <dbReference type="Pfam" id="PF08245"/>
    </source>
</evidence>
<dbReference type="SUPFAM" id="SSF53623">
    <property type="entry name" value="MurD-like peptide ligases, catalytic domain"/>
    <property type="match status" value="1"/>
</dbReference>
<keyword evidence="5" id="KW-0067">ATP-binding</keyword>
<dbReference type="GO" id="GO:0004326">
    <property type="term" value="F:tetrahydrofolylpolyglutamate synthase activity"/>
    <property type="evidence" value="ECO:0007669"/>
    <property type="project" value="InterPro"/>
</dbReference>
<dbReference type="GO" id="GO:0005737">
    <property type="term" value="C:cytoplasm"/>
    <property type="evidence" value="ECO:0007669"/>
    <property type="project" value="InterPro"/>
</dbReference>
<dbReference type="Pfam" id="PF01225">
    <property type="entry name" value="Mur_ligase"/>
    <property type="match status" value="1"/>
</dbReference>
<dbReference type="SUPFAM" id="SSF63418">
    <property type="entry name" value="MurE/MurF N-terminal domain"/>
    <property type="match status" value="1"/>
</dbReference>